<dbReference type="STRING" id="288992.SAMN04488522_10295"/>
<gene>
    <name evidence="2" type="ORF">SAMN04488522_10295</name>
</gene>
<dbReference type="Proteomes" id="UP000184287">
    <property type="component" value="Unassembled WGS sequence"/>
</dbReference>
<dbReference type="InterPro" id="IPR001387">
    <property type="entry name" value="Cro/C1-type_HTH"/>
</dbReference>
<dbReference type="InterPro" id="IPR010982">
    <property type="entry name" value="Lambda_DNA-bd_dom_sf"/>
</dbReference>
<keyword evidence="3" id="KW-1185">Reference proteome</keyword>
<evidence type="ECO:0000313" key="2">
    <source>
        <dbReference type="EMBL" id="SHF10149.1"/>
    </source>
</evidence>
<dbReference type="Pfam" id="PF13443">
    <property type="entry name" value="HTH_26"/>
    <property type="match status" value="1"/>
</dbReference>
<feature type="domain" description="HTH cro/C1-type" evidence="1">
    <location>
        <begin position="6"/>
        <end position="63"/>
    </location>
</feature>
<dbReference type="EMBL" id="FQUQ01000002">
    <property type="protein sequence ID" value="SHF10149.1"/>
    <property type="molecule type" value="Genomic_DNA"/>
</dbReference>
<evidence type="ECO:0000259" key="1">
    <source>
        <dbReference type="Pfam" id="PF13443"/>
    </source>
</evidence>
<reference evidence="3" key="1">
    <citation type="submission" date="2016-11" db="EMBL/GenBank/DDBJ databases">
        <authorList>
            <person name="Varghese N."/>
            <person name="Submissions S."/>
        </authorList>
    </citation>
    <scope>NUCLEOTIDE SEQUENCE [LARGE SCALE GENOMIC DNA]</scope>
    <source>
        <strain evidence="3">DSM 16990</strain>
    </source>
</reference>
<protein>
    <submittedName>
        <fullName evidence="2">Putative transcriptional regulator</fullName>
    </submittedName>
</protein>
<dbReference type="SUPFAM" id="SSF47413">
    <property type="entry name" value="lambda repressor-like DNA-binding domains"/>
    <property type="match status" value="1"/>
</dbReference>
<sequence>MTRITKLGYYLGKRSVNKAQVARRTGLTRARMNELTLTETAKLRAEELYLIALAINVNPGEMLMDMYQDLKLIEES</sequence>
<proteinExistence type="predicted"/>
<organism evidence="2 3">
    <name type="scientific">Pedobacter caeni</name>
    <dbReference type="NCBI Taxonomy" id="288992"/>
    <lineage>
        <taxon>Bacteria</taxon>
        <taxon>Pseudomonadati</taxon>
        <taxon>Bacteroidota</taxon>
        <taxon>Sphingobacteriia</taxon>
        <taxon>Sphingobacteriales</taxon>
        <taxon>Sphingobacteriaceae</taxon>
        <taxon>Pedobacter</taxon>
    </lineage>
</organism>
<name>A0A1M4YWF8_9SPHI</name>
<dbReference type="GO" id="GO:0003677">
    <property type="term" value="F:DNA binding"/>
    <property type="evidence" value="ECO:0007669"/>
    <property type="project" value="InterPro"/>
</dbReference>
<accession>A0A1M4YWF8</accession>
<dbReference type="RefSeq" id="WP_234994480.1">
    <property type="nucleotide sequence ID" value="NZ_FQUQ01000002.1"/>
</dbReference>
<evidence type="ECO:0000313" key="3">
    <source>
        <dbReference type="Proteomes" id="UP000184287"/>
    </source>
</evidence>
<dbReference type="AlphaFoldDB" id="A0A1M4YWF8"/>